<organism evidence="2 3">
    <name type="scientific">Paenibacillus lutimineralis</name>
    <dbReference type="NCBI Taxonomy" id="2707005"/>
    <lineage>
        <taxon>Bacteria</taxon>
        <taxon>Bacillati</taxon>
        <taxon>Bacillota</taxon>
        <taxon>Bacilli</taxon>
        <taxon>Bacillales</taxon>
        <taxon>Paenibacillaceae</taxon>
        <taxon>Paenibacillus</taxon>
    </lineage>
</organism>
<keyword evidence="1" id="KW-1133">Transmembrane helix</keyword>
<dbReference type="EMBL" id="CP034346">
    <property type="protein sequence ID" value="AZS14751.1"/>
    <property type="molecule type" value="Genomic_DNA"/>
</dbReference>
<keyword evidence="3" id="KW-1185">Reference proteome</keyword>
<accession>A0A3S9UWY8</accession>
<name>A0A3S9UWY8_9BACL</name>
<evidence type="ECO:0000313" key="3">
    <source>
        <dbReference type="Proteomes" id="UP000270678"/>
    </source>
</evidence>
<keyword evidence="1" id="KW-0472">Membrane</keyword>
<dbReference type="AlphaFoldDB" id="A0A3S9UWY8"/>
<dbReference type="OrthoDB" id="2593527at2"/>
<evidence type="ECO:0000313" key="2">
    <source>
        <dbReference type="EMBL" id="AZS14751.1"/>
    </source>
</evidence>
<keyword evidence="1" id="KW-0812">Transmembrane</keyword>
<dbReference type="KEGG" id="plut:EI981_09950"/>
<evidence type="ECO:0000256" key="1">
    <source>
        <dbReference type="SAM" id="Phobius"/>
    </source>
</evidence>
<feature type="transmembrane region" description="Helical" evidence="1">
    <location>
        <begin position="99"/>
        <end position="122"/>
    </location>
</feature>
<dbReference type="RefSeq" id="WP_126997699.1">
    <property type="nucleotide sequence ID" value="NZ_CP034346.1"/>
</dbReference>
<protein>
    <submittedName>
        <fullName evidence="2">Uncharacterized protein</fullName>
    </submittedName>
</protein>
<proteinExistence type="predicted"/>
<reference evidence="3" key="1">
    <citation type="submission" date="2018-12" db="EMBL/GenBank/DDBJ databases">
        <title>Complete genome sequence of Paenibacillus sp. MBLB1234.</title>
        <authorList>
            <person name="Nam Y.-D."/>
            <person name="Kang J."/>
            <person name="Chung W.-H."/>
            <person name="Park Y.S."/>
        </authorList>
    </citation>
    <scope>NUCLEOTIDE SEQUENCE [LARGE SCALE GENOMIC DNA]</scope>
    <source>
        <strain evidence="3">MBLB1234</strain>
    </source>
</reference>
<sequence length="137" mass="16187">MAFYVKYRDQETNSEKEIRYIVRSSAELEAERLREEGQWDVIVVDEMRRNVNKYEPRNIFSMILFVFGIVLIILSLVIGMIVGIMDSRLSEGLSLWNAIIYWIYGMAAGFLFIGIAEIIKWLQRIHAAIQKHEWKRD</sequence>
<dbReference type="Proteomes" id="UP000270678">
    <property type="component" value="Chromosome"/>
</dbReference>
<feature type="transmembrane region" description="Helical" evidence="1">
    <location>
        <begin position="59"/>
        <end position="84"/>
    </location>
</feature>
<gene>
    <name evidence="2" type="ORF">EI981_09950</name>
</gene>